<sequence length="95" mass="11588">MRVRWSGKAKTELENTLDFWSENNKSDSYSEKIAIETEKVQKEIEEDPYFLAKYIEEDNVYQRIFFKGRFLLYYEIKVDCIIILRFRSTKQNPLF</sequence>
<dbReference type="EMBL" id="UARG01000017">
    <property type="protein sequence ID" value="SQA77789.1"/>
    <property type="molecule type" value="Genomic_DNA"/>
</dbReference>
<reference evidence="2 3" key="1">
    <citation type="submission" date="2018-06" db="EMBL/GenBank/DDBJ databases">
        <authorList>
            <consortium name="Pathogen Informatics"/>
            <person name="Doyle S."/>
        </authorList>
    </citation>
    <scope>NUCLEOTIDE SEQUENCE [LARGE SCALE GENOMIC DNA]</scope>
    <source>
        <strain evidence="2 3">NCTC11546</strain>
    </source>
</reference>
<proteinExistence type="predicted"/>
<organism evidence="2 3">
    <name type="scientific">Capnocytophaga ochracea</name>
    <dbReference type="NCBI Taxonomy" id="1018"/>
    <lineage>
        <taxon>Bacteria</taxon>
        <taxon>Pseudomonadati</taxon>
        <taxon>Bacteroidota</taxon>
        <taxon>Flavobacteriia</taxon>
        <taxon>Flavobacteriales</taxon>
        <taxon>Flavobacteriaceae</taxon>
        <taxon>Capnocytophaga</taxon>
    </lineage>
</organism>
<evidence type="ECO:0000313" key="2">
    <source>
        <dbReference type="EMBL" id="SQA77789.1"/>
    </source>
</evidence>
<dbReference type="Gene3D" id="3.30.2310.20">
    <property type="entry name" value="RelE-like"/>
    <property type="match status" value="1"/>
</dbReference>
<name>A0A2X2TJJ2_CAPOC</name>
<accession>A0A2X2TJJ2</accession>
<evidence type="ECO:0000313" key="3">
    <source>
        <dbReference type="Proteomes" id="UP000249891"/>
    </source>
</evidence>
<dbReference type="InterPro" id="IPR007712">
    <property type="entry name" value="RelE/ParE_toxin"/>
</dbReference>
<protein>
    <recommendedName>
        <fullName evidence="4">Plasmid stabilisation system protein</fullName>
    </recommendedName>
</protein>
<evidence type="ECO:0008006" key="4">
    <source>
        <dbReference type="Google" id="ProtNLM"/>
    </source>
</evidence>
<evidence type="ECO:0000256" key="1">
    <source>
        <dbReference type="ARBA" id="ARBA00022649"/>
    </source>
</evidence>
<dbReference type="AlphaFoldDB" id="A0A2X2TJJ2"/>
<dbReference type="Pfam" id="PF05016">
    <property type="entry name" value="ParE_toxin"/>
    <property type="match status" value="1"/>
</dbReference>
<gene>
    <name evidence="2" type="ORF">NCTC11546_01008</name>
</gene>
<keyword evidence="1" id="KW-1277">Toxin-antitoxin system</keyword>
<dbReference type="InterPro" id="IPR035093">
    <property type="entry name" value="RelE/ParE_toxin_dom_sf"/>
</dbReference>
<dbReference type="Proteomes" id="UP000249891">
    <property type="component" value="Unassembled WGS sequence"/>
</dbReference>
<dbReference type="RefSeq" id="WP_128091167.1">
    <property type="nucleotide sequence ID" value="NZ_UARG01000017.1"/>
</dbReference>